<dbReference type="SMART" id="SM00220">
    <property type="entry name" value="S_TKc"/>
    <property type="match status" value="1"/>
</dbReference>
<dbReference type="GO" id="GO:0005524">
    <property type="term" value="F:ATP binding"/>
    <property type="evidence" value="ECO:0007669"/>
    <property type="project" value="InterPro"/>
</dbReference>
<evidence type="ECO:0000313" key="2">
    <source>
        <dbReference type="EMBL" id="CAD8128327.1"/>
    </source>
</evidence>
<sequence length="548" mass="64657">MKQKRVNKVDNERLNKLQTKEASVNLEWVLKQHNIQELKSTIQLMSFIELHIEIENYDMQGVSHVMLNNSIQLKFISIANGLLIYQETNCIVLSDCVIQKKKFHCNHNQLFLIVLQNNGGRLILIFSHPMSQKEWFKILKFQAKQIDFLKKYRIQDNICLNFYEISHKKKKKKYAAQIINRKNFKFQDQQEIINNYIKILRNNNIQNVFPIVSIFDDNDILYLVTEQFIGSTFEQLLSNNKKMLTQADLAFIIFSVLQNLRGLQDEDLFHGNLTFDNIIIVNQQGQLGIYVINPIYKLYNQKSIDYYVKTVSEYLIAPEINQNQIPSVNSDIYQLGIILLLVSFYGISQNLNNSFIQRILNNRETLISQQEIKFQKCLDSDFPHLFSACQLDLIKKMIEKDPNKRIQVQDAIKHAWFINTKDKIKMQKQHFNRHLPSLKTIIEMVEQSEYDIKRKSHQTTGINFINQRPSIKKYDFSPYAQQQPEFSPQRKTSESMNEIIDEEHQISNLIDQLNNKQCVMLPSQNNHFNQGNQLRLIQTENNLDQFQV</sequence>
<dbReference type="InterPro" id="IPR000719">
    <property type="entry name" value="Prot_kinase_dom"/>
</dbReference>
<dbReference type="GO" id="GO:0004672">
    <property type="term" value="F:protein kinase activity"/>
    <property type="evidence" value="ECO:0007669"/>
    <property type="project" value="InterPro"/>
</dbReference>
<evidence type="ECO:0000259" key="1">
    <source>
        <dbReference type="PROSITE" id="PS50011"/>
    </source>
</evidence>
<dbReference type="PROSITE" id="PS50011">
    <property type="entry name" value="PROTEIN_KINASE_DOM"/>
    <property type="match status" value="1"/>
</dbReference>
<dbReference type="OrthoDB" id="290279at2759"/>
<gene>
    <name evidence="2" type="ORF">PSON_ATCC_30995.1.T1860013</name>
</gene>
<organism evidence="2 3">
    <name type="scientific">Paramecium sonneborni</name>
    <dbReference type="NCBI Taxonomy" id="65129"/>
    <lineage>
        <taxon>Eukaryota</taxon>
        <taxon>Sar</taxon>
        <taxon>Alveolata</taxon>
        <taxon>Ciliophora</taxon>
        <taxon>Intramacronucleata</taxon>
        <taxon>Oligohymenophorea</taxon>
        <taxon>Peniculida</taxon>
        <taxon>Parameciidae</taxon>
        <taxon>Paramecium</taxon>
    </lineage>
</organism>
<dbReference type="AlphaFoldDB" id="A0A8S1RLN4"/>
<dbReference type="PANTHER" id="PTHR24347">
    <property type="entry name" value="SERINE/THREONINE-PROTEIN KINASE"/>
    <property type="match status" value="1"/>
</dbReference>
<keyword evidence="3" id="KW-1185">Reference proteome</keyword>
<comment type="caution">
    <text evidence="2">The sequence shown here is derived from an EMBL/GenBank/DDBJ whole genome shotgun (WGS) entry which is preliminary data.</text>
</comment>
<accession>A0A8S1RLN4</accession>
<dbReference type="Pfam" id="PF00069">
    <property type="entry name" value="Pkinase"/>
    <property type="match status" value="1"/>
</dbReference>
<proteinExistence type="predicted"/>
<name>A0A8S1RLN4_9CILI</name>
<reference evidence="2" key="1">
    <citation type="submission" date="2021-01" db="EMBL/GenBank/DDBJ databases">
        <authorList>
            <consortium name="Genoscope - CEA"/>
            <person name="William W."/>
        </authorList>
    </citation>
    <scope>NUCLEOTIDE SEQUENCE</scope>
</reference>
<dbReference type="EMBL" id="CAJJDN010000186">
    <property type="protein sequence ID" value="CAD8128327.1"/>
    <property type="molecule type" value="Genomic_DNA"/>
</dbReference>
<feature type="domain" description="Protein kinase" evidence="1">
    <location>
        <begin position="152"/>
        <end position="417"/>
    </location>
</feature>
<dbReference type="Proteomes" id="UP000692954">
    <property type="component" value="Unassembled WGS sequence"/>
</dbReference>
<protein>
    <recommendedName>
        <fullName evidence="1">Protein kinase domain-containing protein</fullName>
    </recommendedName>
</protein>
<evidence type="ECO:0000313" key="3">
    <source>
        <dbReference type="Proteomes" id="UP000692954"/>
    </source>
</evidence>